<evidence type="ECO:0000313" key="2">
    <source>
        <dbReference type="EMBL" id="RPB18761.1"/>
    </source>
</evidence>
<evidence type="ECO:0000313" key="3">
    <source>
        <dbReference type="Proteomes" id="UP000267821"/>
    </source>
</evidence>
<sequence>MLHGVLRYNSSTRSRGSSTEDEVAMPRFLKEGAVSKVFQISRAVLIEQYVLSKTRPPPIPSPIPSPSSDLDTQTTPPTTSKMAEEETQTPAPRTTSLPTPMPLQHVHTRRQQQQPKTLGKSRKCIRESKPAHPKKLMP</sequence>
<protein>
    <submittedName>
        <fullName evidence="2">Uncharacterized protein</fullName>
    </submittedName>
</protein>
<feature type="region of interest" description="Disordered" evidence="1">
    <location>
        <begin position="1"/>
        <end position="22"/>
    </location>
</feature>
<gene>
    <name evidence="2" type="ORF">L211DRAFT_843292</name>
</gene>
<dbReference type="EMBL" id="ML121610">
    <property type="protein sequence ID" value="RPB18761.1"/>
    <property type="molecule type" value="Genomic_DNA"/>
</dbReference>
<dbReference type="Proteomes" id="UP000267821">
    <property type="component" value="Unassembled WGS sequence"/>
</dbReference>
<feature type="compositionally biased region" description="Polar residues" evidence="1">
    <location>
        <begin position="69"/>
        <end position="81"/>
    </location>
</feature>
<proteinExistence type="predicted"/>
<feature type="compositionally biased region" description="Polar residues" evidence="1">
    <location>
        <begin position="8"/>
        <end position="17"/>
    </location>
</feature>
<name>A0A3N4LDL5_9PEZI</name>
<feature type="compositionally biased region" description="Polar residues" evidence="1">
    <location>
        <begin position="88"/>
        <end position="98"/>
    </location>
</feature>
<dbReference type="InParanoid" id="A0A3N4LDL5"/>
<feature type="compositionally biased region" description="Pro residues" evidence="1">
    <location>
        <begin position="55"/>
        <end position="65"/>
    </location>
</feature>
<dbReference type="AlphaFoldDB" id="A0A3N4LDL5"/>
<accession>A0A3N4LDL5</accession>
<keyword evidence="3" id="KW-1185">Reference proteome</keyword>
<evidence type="ECO:0000256" key="1">
    <source>
        <dbReference type="SAM" id="MobiDB-lite"/>
    </source>
</evidence>
<organism evidence="2 3">
    <name type="scientific">Terfezia boudieri ATCC MYA-4762</name>
    <dbReference type="NCBI Taxonomy" id="1051890"/>
    <lineage>
        <taxon>Eukaryota</taxon>
        <taxon>Fungi</taxon>
        <taxon>Dikarya</taxon>
        <taxon>Ascomycota</taxon>
        <taxon>Pezizomycotina</taxon>
        <taxon>Pezizomycetes</taxon>
        <taxon>Pezizales</taxon>
        <taxon>Pezizaceae</taxon>
        <taxon>Terfezia</taxon>
    </lineage>
</organism>
<reference evidence="2 3" key="1">
    <citation type="journal article" date="2018" name="Nat. Ecol. Evol.">
        <title>Pezizomycetes genomes reveal the molecular basis of ectomycorrhizal truffle lifestyle.</title>
        <authorList>
            <person name="Murat C."/>
            <person name="Payen T."/>
            <person name="Noel B."/>
            <person name="Kuo A."/>
            <person name="Morin E."/>
            <person name="Chen J."/>
            <person name="Kohler A."/>
            <person name="Krizsan K."/>
            <person name="Balestrini R."/>
            <person name="Da Silva C."/>
            <person name="Montanini B."/>
            <person name="Hainaut M."/>
            <person name="Levati E."/>
            <person name="Barry K.W."/>
            <person name="Belfiori B."/>
            <person name="Cichocki N."/>
            <person name="Clum A."/>
            <person name="Dockter R.B."/>
            <person name="Fauchery L."/>
            <person name="Guy J."/>
            <person name="Iotti M."/>
            <person name="Le Tacon F."/>
            <person name="Lindquist E.A."/>
            <person name="Lipzen A."/>
            <person name="Malagnac F."/>
            <person name="Mello A."/>
            <person name="Molinier V."/>
            <person name="Miyauchi S."/>
            <person name="Poulain J."/>
            <person name="Riccioni C."/>
            <person name="Rubini A."/>
            <person name="Sitrit Y."/>
            <person name="Splivallo R."/>
            <person name="Traeger S."/>
            <person name="Wang M."/>
            <person name="Zifcakova L."/>
            <person name="Wipf D."/>
            <person name="Zambonelli A."/>
            <person name="Paolocci F."/>
            <person name="Nowrousian M."/>
            <person name="Ottonello S."/>
            <person name="Baldrian P."/>
            <person name="Spatafora J.W."/>
            <person name="Henrissat B."/>
            <person name="Nagy L.G."/>
            <person name="Aury J.M."/>
            <person name="Wincker P."/>
            <person name="Grigoriev I.V."/>
            <person name="Bonfante P."/>
            <person name="Martin F.M."/>
        </authorList>
    </citation>
    <scope>NUCLEOTIDE SEQUENCE [LARGE SCALE GENOMIC DNA]</scope>
    <source>
        <strain evidence="2 3">ATCC MYA-4762</strain>
    </source>
</reference>
<feature type="region of interest" description="Disordered" evidence="1">
    <location>
        <begin position="51"/>
        <end position="138"/>
    </location>
</feature>